<dbReference type="EC" id="2.7.11.25" evidence="2"/>
<comment type="catalytic activity">
    <reaction evidence="7">
        <text>L-threonyl-[protein] + ATP = O-phospho-L-threonyl-[protein] + ADP + H(+)</text>
        <dbReference type="Rhea" id="RHEA:46608"/>
        <dbReference type="Rhea" id="RHEA-COMP:11060"/>
        <dbReference type="Rhea" id="RHEA-COMP:11605"/>
        <dbReference type="ChEBI" id="CHEBI:15378"/>
        <dbReference type="ChEBI" id="CHEBI:30013"/>
        <dbReference type="ChEBI" id="CHEBI:30616"/>
        <dbReference type="ChEBI" id="CHEBI:61977"/>
        <dbReference type="ChEBI" id="CHEBI:456216"/>
        <dbReference type="EC" id="2.7.11.25"/>
    </reaction>
</comment>
<gene>
    <name evidence="12" type="ORF">C2E20_2640</name>
</gene>
<organism evidence="12 13">
    <name type="scientific">Micractinium conductrix</name>
    <dbReference type="NCBI Taxonomy" id="554055"/>
    <lineage>
        <taxon>Eukaryota</taxon>
        <taxon>Viridiplantae</taxon>
        <taxon>Chlorophyta</taxon>
        <taxon>core chlorophytes</taxon>
        <taxon>Trebouxiophyceae</taxon>
        <taxon>Chlorellales</taxon>
        <taxon>Chlorellaceae</taxon>
        <taxon>Chlorella clade</taxon>
        <taxon>Micractinium</taxon>
    </lineage>
</organism>
<dbReference type="SMART" id="SM00220">
    <property type="entry name" value="S_TKc"/>
    <property type="match status" value="1"/>
</dbReference>
<dbReference type="PROSITE" id="PS50011">
    <property type="entry name" value="PROTEIN_KINASE_DOM"/>
    <property type="match status" value="1"/>
</dbReference>
<feature type="compositionally biased region" description="Polar residues" evidence="10">
    <location>
        <begin position="1"/>
        <end position="10"/>
    </location>
</feature>
<sequence length="1085" mass="111282">MGQCLSTSHGDTPEKFKGRWQPGGLGEGLPAYDPSRQYGGLGEPIYTTNADVGMKPREDKGAPPAYGYMPPGHHDNGAPPPLQLERIEEDATLRGCSDGSPLKPLPPMGGGDGGACGGGLSGGGHVQRKPISWTRGELVGQGAFGSVFVALDNDTGELIAVKQVQVPRGGGGTHARKVEENVRSVEEEVALLQQFDHPNIVRYLGTEKTEEALNIFLEYVPGGSIASLLAKFGSFKESVVKLYTKQLLLGLEYLHSKGVMHRDIKGANILVDNTGLVKLADFGASKKLEDLVTVADGNKSVRGTPYWMAPEVIKQEGHGRQADLWSVACTVLEMATGRPPWSAQYPSQVAAMFHIASSKGPPEIPQHLSPECKDFLYLCFNRDWKARPLATTLLRHPFLANVQVRSQPPAPSLLAQAWRAPRASTRLDFAGGAAAAGADAGDSQFGTPSPLNPKLANPKLASAARISIQASEGGAPGGDGPAALSPLGAAAIGRRPQWDSAATAQQQQVEQQQQQQQQAHMARAPSSGRVGPRSPIKQSGMSLRASAPAFGGYASVELSDRSEQLPLRQPRPAAPALSQQQASSGNLRGSRESGSVLSSSAAASAPASAADATSQQHTPSSGSGSELRLEREASDAVLPAAAPQADEPAELPATLDFGLGEPLPAEELQQVQPEAAAAAGATPAVPRQRPAVQDLLEEPAAAPAGQAAAPNSAGNSSGTNNSDYNPMEEPSWMHPHESPLAGEGTPTSALTGGAVAAAPPPGALSSSQEASSCAAVAPAAPPPALPAGEPLAAPLAAAEAAAPAPAAAAAAAGVDQHPSHEHIVWTNEDGDIDALPWDMGGWSTGSSGEQQRQAEAGVPAAAQEADPVDEDALIGALRRKANHDVRASMALFEKSLNIPALHAPASPKSAAVAAAAASTSPRTIAAVHAVPAPHVAPAPLVAQSLQSVAAESIEAQLPGGGAVRDRRQQSYAPPPAAPALGADDSRRRSAAVQHLLSGVRQTATGSLPPPSPLAAAVGGLAELSSYGRGGPAGGAAGNHRESVWQQELSQELFRLHGAGGGAPNRCTSMHGSPLKAGRVAGGHLD</sequence>
<comment type="similarity">
    <text evidence="1">Belongs to the protein kinase superfamily. STE Ser/Thr protein kinase family. MAP kinase kinase kinase subfamily.</text>
</comment>
<reference evidence="12 13" key="1">
    <citation type="journal article" date="2018" name="Plant J.">
        <title>Genome sequences of Chlorella sorokiniana UTEX 1602 and Micractinium conductrix SAG 241.80: implications to maltose excretion by a green alga.</title>
        <authorList>
            <person name="Arriola M.B."/>
            <person name="Velmurugan N."/>
            <person name="Zhang Y."/>
            <person name="Plunkett M.H."/>
            <person name="Hondzo H."/>
            <person name="Barney B.M."/>
        </authorList>
    </citation>
    <scope>NUCLEOTIDE SEQUENCE [LARGE SCALE GENOMIC DNA]</scope>
    <source>
        <strain evidence="12 13">SAG 241.80</strain>
    </source>
</reference>
<evidence type="ECO:0000256" key="3">
    <source>
        <dbReference type="ARBA" id="ARBA00022679"/>
    </source>
</evidence>
<dbReference type="EMBL" id="LHPF02000005">
    <property type="protein sequence ID" value="PSC74103.1"/>
    <property type="molecule type" value="Genomic_DNA"/>
</dbReference>
<feature type="region of interest" description="Disordered" evidence="10">
    <location>
        <begin position="1"/>
        <end position="25"/>
    </location>
</feature>
<dbReference type="Gene3D" id="1.10.510.10">
    <property type="entry name" value="Transferase(Phosphotransferase) domain 1"/>
    <property type="match status" value="1"/>
</dbReference>
<dbReference type="AlphaFoldDB" id="A0A2P6VJ18"/>
<dbReference type="PROSITE" id="PS00108">
    <property type="entry name" value="PROTEIN_KINASE_ST"/>
    <property type="match status" value="1"/>
</dbReference>
<dbReference type="Pfam" id="PF00069">
    <property type="entry name" value="Pkinase"/>
    <property type="match status" value="1"/>
</dbReference>
<feature type="compositionally biased region" description="Low complexity" evidence="10">
    <location>
        <begin position="564"/>
        <end position="584"/>
    </location>
</feature>
<evidence type="ECO:0000256" key="7">
    <source>
        <dbReference type="ARBA" id="ARBA00047559"/>
    </source>
</evidence>
<dbReference type="InterPro" id="IPR000719">
    <property type="entry name" value="Prot_kinase_dom"/>
</dbReference>
<evidence type="ECO:0000256" key="5">
    <source>
        <dbReference type="ARBA" id="ARBA00022777"/>
    </source>
</evidence>
<feature type="compositionally biased region" description="Low complexity" evidence="10">
    <location>
        <begin position="853"/>
        <end position="864"/>
    </location>
</feature>
<dbReference type="InterPro" id="IPR008271">
    <property type="entry name" value="Ser/Thr_kinase_AS"/>
</dbReference>
<comment type="caution">
    <text evidence="12">The sequence shown here is derived from an EMBL/GenBank/DDBJ whole genome shotgun (WGS) entry which is preliminary data.</text>
</comment>
<feature type="region of interest" description="Disordered" evidence="10">
    <location>
        <begin position="959"/>
        <end position="987"/>
    </location>
</feature>
<dbReference type="STRING" id="554055.A0A2P6VJ18"/>
<dbReference type="CDD" id="cd06606">
    <property type="entry name" value="STKc_MAPKKK"/>
    <property type="match status" value="1"/>
</dbReference>
<evidence type="ECO:0000256" key="4">
    <source>
        <dbReference type="ARBA" id="ARBA00022741"/>
    </source>
</evidence>
<dbReference type="InterPro" id="IPR050538">
    <property type="entry name" value="MAP_kinase_kinase_kinase"/>
</dbReference>
<dbReference type="Proteomes" id="UP000239649">
    <property type="component" value="Unassembled WGS sequence"/>
</dbReference>
<dbReference type="GO" id="GO:0005524">
    <property type="term" value="F:ATP binding"/>
    <property type="evidence" value="ECO:0007669"/>
    <property type="project" value="UniProtKB-UniRule"/>
</dbReference>
<keyword evidence="4 9" id="KW-0547">Nucleotide-binding</keyword>
<feature type="region of interest" description="Disordered" evidence="10">
    <location>
        <begin position="561"/>
        <end position="647"/>
    </location>
</feature>
<feature type="region of interest" description="Disordered" evidence="10">
    <location>
        <begin position="1059"/>
        <end position="1085"/>
    </location>
</feature>
<dbReference type="OrthoDB" id="266718at2759"/>
<dbReference type="GO" id="GO:0004709">
    <property type="term" value="F:MAP kinase kinase kinase activity"/>
    <property type="evidence" value="ECO:0007669"/>
    <property type="project" value="UniProtKB-EC"/>
</dbReference>
<feature type="compositionally biased region" description="Polar residues" evidence="10">
    <location>
        <begin position="615"/>
        <end position="624"/>
    </location>
</feature>
<keyword evidence="3" id="KW-0808">Transferase</keyword>
<dbReference type="PANTHER" id="PTHR48016">
    <property type="entry name" value="MAP KINASE KINASE KINASE SSK2-RELATED-RELATED"/>
    <property type="match status" value="1"/>
</dbReference>
<feature type="compositionally biased region" description="Low complexity" evidence="10">
    <location>
        <begin position="747"/>
        <end position="767"/>
    </location>
</feature>
<feature type="region of interest" description="Disordered" evidence="10">
    <location>
        <begin position="700"/>
        <end position="769"/>
    </location>
</feature>
<feature type="compositionally biased region" description="Low complexity" evidence="10">
    <location>
        <begin position="592"/>
        <end position="614"/>
    </location>
</feature>
<feature type="region of interest" description="Disordered" evidence="10">
    <location>
        <begin position="436"/>
        <end position="456"/>
    </location>
</feature>
<evidence type="ECO:0000256" key="9">
    <source>
        <dbReference type="PROSITE-ProRule" id="PRU10141"/>
    </source>
</evidence>
<evidence type="ECO:0000313" key="13">
    <source>
        <dbReference type="Proteomes" id="UP000239649"/>
    </source>
</evidence>
<accession>A0A2P6VJ18</accession>
<feature type="binding site" evidence="9">
    <location>
        <position position="162"/>
    </location>
    <ligand>
        <name>ATP</name>
        <dbReference type="ChEBI" id="CHEBI:30616"/>
    </ligand>
</feature>
<dbReference type="InterPro" id="IPR017441">
    <property type="entry name" value="Protein_kinase_ATP_BS"/>
</dbReference>
<comment type="catalytic activity">
    <reaction evidence="8">
        <text>L-seryl-[protein] + ATP = O-phospho-L-seryl-[protein] + ADP + H(+)</text>
        <dbReference type="Rhea" id="RHEA:17989"/>
        <dbReference type="Rhea" id="RHEA-COMP:9863"/>
        <dbReference type="Rhea" id="RHEA-COMP:11604"/>
        <dbReference type="ChEBI" id="CHEBI:15378"/>
        <dbReference type="ChEBI" id="CHEBI:29999"/>
        <dbReference type="ChEBI" id="CHEBI:30616"/>
        <dbReference type="ChEBI" id="CHEBI:83421"/>
        <dbReference type="ChEBI" id="CHEBI:456216"/>
        <dbReference type="EC" id="2.7.11.25"/>
    </reaction>
</comment>
<evidence type="ECO:0000256" key="1">
    <source>
        <dbReference type="ARBA" id="ARBA00006529"/>
    </source>
</evidence>
<dbReference type="InterPro" id="IPR011009">
    <property type="entry name" value="Kinase-like_dom_sf"/>
</dbReference>
<feature type="region of interest" description="Disordered" evidence="10">
    <location>
        <begin position="841"/>
        <end position="864"/>
    </location>
</feature>
<dbReference type="PANTHER" id="PTHR48016:SF56">
    <property type="entry name" value="MAPKK KINASE"/>
    <property type="match status" value="1"/>
</dbReference>
<dbReference type="PROSITE" id="PS00107">
    <property type="entry name" value="PROTEIN_KINASE_ATP"/>
    <property type="match status" value="1"/>
</dbReference>
<keyword evidence="6 9" id="KW-0067">ATP-binding</keyword>
<dbReference type="SUPFAM" id="SSF56112">
    <property type="entry name" value="Protein kinase-like (PK-like)"/>
    <property type="match status" value="1"/>
</dbReference>
<name>A0A2P6VJ18_9CHLO</name>
<evidence type="ECO:0000256" key="10">
    <source>
        <dbReference type="SAM" id="MobiDB-lite"/>
    </source>
</evidence>
<protein>
    <recommendedName>
        <fullName evidence="2">mitogen-activated protein kinase kinase kinase</fullName>
        <ecNumber evidence="2">2.7.11.25</ecNumber>
    </recommendedName>
</protein>
<evidence type="ECO:0000259" key="11">
    <source>
        <dbReference type="PROSITE" id="PS50011"/>
    </source>
</evidence>
<evidence type="ECO:0000256" key="2">
    <source>
        <dbReference type="ARBA" id="ARBA00012406"/>
    </source>
</evidence>
<proteinExistence type="inferred from homology"/>
<feature type="region of interest" description="Disordered" evidence="10">
    <location>
        <begin position="495"/>
        <end position="539"/>
    </location>
</feature>
<feature type="domain" description="Protein kinase" evidence="11">
    <location>
        <begin position="133"/>
        <end position="399"/>
    </location>
</feature>
<feature type="compositionally biased region" description="Low complexity" evidence="10">
    <location>
        <begin position="700"/>
        <end position="722"/>
    </location>
</feature>
<dbReference type="FunFam" id="1.10.510.10:FF:000071">
    <property type="entry name" value="Mitogen-activated protein kinase kinase kinase 3 isoform 2"/>
    <property type="match status" value="1"/>
</dbReference>
<feature type="compositionally biased region" description="Low complexity" evidence="10">
    <location>
        <begin position="505"/>
        <end position="518"/>
    </location>
</feature>
<dbReference type="FunFam" id="3.30.200.20:FF:000387">
    <property type="entry name" value="Serine/threonine-protein kinase STE11"/>
    <property type="match status" value="1"/>
</dbReference>
<feature type="compositionally biased region" description="Low complexity" evidence="10">
    <location>
        <begin position="638"/>
        <end position="647"/>
    </location>
</feature>
<evidence type="ECO:0000256" key="6">
    <source>
        <dbReference type="ARBA" id="ARBA00022840"/>
    </source>
</evidence>
<keyword evidence="13" id="KW-1185">Reference proteome</keyword>
<evidence type="ECO:0000256" key="8">
    <source>
        <dbReference type="ARBA" id="ARBA00048329"/>
    </source>
</evidence>
<keyword evidence="5" id="KW-0418">Kinase</keyword>
<evidence type="ECO:0000313" key="12">
    <source>
        <dbReference type="EMBL" id="PSC74103.1"/>
    </source>
</evidence>